<keyword evidence="3" id="KW-1185">Reference proteome</keyword>
<gene>
    <name evidence="2" type="ORF">FTOL_09229</name>
</gene>
<evidence type="ECO:0000313" key="2">
    <source>
        <dbReference type="EMBL" id="SPJ81824.1"/>
    </source>
</evidence>
<feature type="compositionally biased region" description="Basic and acidic residues" evidence="1">
    <location>
        <begin position="221"/>
        <end position="232"/>
    </location>
</feature>
<feature type="region of interest" description="Disordered" evidence="1">
    <location>
        <begin position="1"/>
        <end position="73"/>
    </location>
</feature>
<reference evidence="2" key="1">
    <citation type="submission" date="2018-03" db="EMBL/GenBank/DDBJ databases">
        <authorList>
            <person name="Guldener U."/>
        </authorList>
    </citation>
    <scope>NUCLEOTIDE SEQUENCE</scope>
</reference>
<protein>
    <submittedName>
        <fullName evidence="2">Uncharacterized protein</fullName>
    </submittedName>
</protein>
<name>A0AAE8MEM5_9HYPO</name>
<dbReference type="Proteomes" id="UP001187734">
    <property type="component" value="Unassembled WGS sequence"/>
</dbReference>
<feature type="region of interest" description="Disordered" evidence="1">
    <location>
        <begin position="209"/>
        <end position="244"/>
    </location>
</feature>
<evidence type="ECO:0000313" key="3">
    <source>
        <dbReference type="Proteomes" id="UP001187734"/>
    </source>
</evidence>
<dbReference type="AlphaFoldDB" id="A0AAE8MEM5"/>
<organism evidence="2 3">
    <name type="scientific">Fusarium torulosum</name>
    <dbReference type="NCBI Taxonomy" id="33205"/>
    <lineage>
        <taxon>Eukaryota</taxon>
        <taxon>Fungi</taxon>
        <taxon>Dikarya</taxon>
        <taxon>Ascomycota</taxon>
        <taxon>Pezizomycotina</taxon>
        <taxon>Sordariomycetes</taxon>
        <taxon>Hypocreomycetidae</taxon>
        <taxon>Hypocreales</taxon>
        <taxon>Nectriaceae</taxon>
        <taxon>Fusarium</taxon>
    </lineage>
</organism>
<accession>A0AAE8MEM5</accession>
<dbReference type="EMBL" id="ONZP01000335">
    <property type="protein sequence ID" value="SPJ81824.1"/>
    <property type="molecule type" value="Genomic_DNA"/>
</dbReference>
<sequence length="318" mass="35619">MEETTEETIVCAPPSDVQASESSCKRRKKPTSTARYSHQKKKTEHAQDRKPSALRRSSRLSQKTEDRKCLPERATGIVSGDISGRIQCDSSDHRAGAADDGIISIRNSPHYPPDKCEATVEVLAIEPQQRDGMPQIKIIPRLEKAEEDRLRCGQSSISPTHHNDHTPKVANNNTGNIPVRSHDRLDTRPVSKKTVATLDDISERKIHNASLSVRGKSPKASKSENEMAKKEAIPSSTTTKATSLPGIMSFQPDVLIGHKRNHDVQDRLLCIGLRELHERSLRPRFTYEEARWKEMQAQLLSVTNGVDQSNAKAEYYYL</sequence>
<feature type="compositionally biased region" description="Basic and acidic residues" evidence="1">
    <location>
        <begin position="180"/>
        <end position="189"/>
    </location>
</feature>
<feature type="compositionally biased region" description="Basic and acidic residues" evidence="1">
    <location>
        <begin position="62"/>
        <end position="71"/>
    </location>
</feature>
<proteinExistence type="predicted"/>
<feature type="region of interest" description="Disordered" evidence="1">
    <location>
        <begin position="156"/>
        <end position="192"/>
    </location>
</feature>
<comment type="caution">
    <text evidence="2">The sequence shown here is derived from an EMBL/GenBank/DDBJ whole genome shotgun (WGS) entry which is preliminary data.</text>
</comment>
<evidence type="ECO:0000256" key="1">
    <source>
        <dbReference type="SAM" id="MobiDB-lite"/>
    </source>
</evidence>